<dbReference type="EMBL" id="VSSQ01140273">
    <property type="protein sequence ID" value="MPN62377.1"/>
    <property type="molecule type" value="Genomic_DNA"/>
</dbReference>
<dbReference type="InterPro" id="IPR001387">
    <property type="entry name" value="Cro/C1-type_HTH"/>
</dbReference>
<evidence type="ECO:0000313" key="3">
    <source>
        <dbReference type="EMBL" id="MPN62377.1"/>
    </source>
</evidence>
<reference evidence="3" key="1">
    <citation type="submission" date="2019-08" db="EMBL/GenBank/DDBJ databases">
        <authorList>
            <person name="Kucharzyk K."/>
            <person name="Murdoch R.W."/>
            <person name="Higgins S."/>
            <person name="Loffler F."/>
        </authorList>
    </citation>
    <scope>NUCLEOTIDE SEQUENCE</scope>
</reference>
<dbReference type="GO" id="GO:0003700">
    <property type="term" value="F:DNA-binding transcription factor activity"/>
    <property type="evidence" value="ECO:0007669"/>
    <property type="project" value="TreeGrafter"/>
</dbReference>
<dbReference type="CDD" id="cd00093">
    <property type="entry name" value="HTH_XRE"/>
    <property type="match status" value="1"/>
</dbReference>
<evidence type="ECO:0000259" key="2">
    <source>
        <dbReference type="PROSITE" id="PS50943"/>
    </source>
</evidence>
<dbReference type="AlphaFoldDB" id="A0A645JG90"/>
<dbReference type="GO" id="GO:0005829">
    <property type="term" value="C:cytosol"/>
    <property type="evidence" value="ECO:0007669"/>
    <property type="project" value="TreeGrafter"/>
</dbReference>
<organism evidence="3">
    <name type="scientific">bioreactor metagenome</name>
    <dbReference type="NCBI Taxonomy" id="1076179"/>
    <lineage>
        <taxon>unclassified sequences</taxon>
        <taxon>metagenomes</taxon>
        <taxon>ecological metagenomes</taxon>
    </lineage>
</organism>
<dbReference type="InterPro" id="IPR010982">
    <property type="entry name" value="Lambda_DNA-bd_dom_sf"/>
</dbReference>
<gene>
    <name evidence="3" type="ORF">SDC9_210124</name>
</gene>
<accession>A0A645JG90</accession>
<dbReference type="SUPFAM" id="SSF47413">
    <property type="entry name" value="lambda repressor-like DNA-binding domains"/>
    <property type="match status" value="1"/>
</dbReference>
<name>A0A645JG90_9ZZZZ</name>
<dbReference type="InterPro" id="IPR050807">
    <property type="entry name" value="TransReg_Diox_bact_type"/>
</dbReference>
<dbReference type="SMART" id="SM00530">
    <property type="entry name" value="HTH_XRE"/>
    <property type="match status" value="1"/>
</dbReference>
<proteinExistence type="predicted"/>
<dbReference type="PANTHER" id="PTHR46797:SF1">
    <property type="entry name" value="METHYLPHOSPHONATE SYNTHASE"/>
    <property type="match status" value="1"/>
</dbReference>
<comment type="caution">
    <text evidence="3">The sequence shown here is derived from an EMBL/GenBank/DDBJ whole genome shotgun (WGS) entry which is preliminary data.</text>
</comment>
<dbReference type="Gene3D" id="1.10.260.40">
    <property type="entry name" value="lambda repressor-like DNA-binding domains"/>
    <property type="match status" value="1"/>
</dbReference>
<evidence type="ECO:0000256" key="1">
    <source>
        <dbReference type="ARBA" id="ARBA00023125"/>
    </source>
</evidence>
<dbReference type="PANTHER" id="PTHR46797">
    <property type="entry name" value="HTH-TYPE TRANSCRIPTIONAL REGULATOR"/>
    <property type="match status" value="1"/>
</dbReference>
<dbReference type="GO" id="GO:0003677">
    <property type="term" value="F:DNA binding"/>
    <property type="evidence" value="ECO:0007669"/>
    <property type="project" value="UniProtKB-KW"/>
</dbReference>
<protein>
    <recommendedName>
        <fullName evidence="2">HTH cro/C1-type domain-containing protein</fullName>
    </recommendedName>
</protein>
<dbReference type="PROSITE" id="PS50943">
    <property type="entry name" value="HTH_CROC1"/>
    <property type="match status" value="1"/>
</dbReference>
<keyword evidence="1" id="KW-0238">DNA-binding</keyword>
<sequence length="91" mass="10138">MTTQTFVHDFGLAVRQLRESRGWSQETLAAHSDLHRTYVGEVERGLVTPSLVTLHKLSTALDIKAADLLTRTDQIAALRNTQHLRLTAIAC</sequence>
<feature type="domain" description="HTH cro/C1-type" evidence="2">
    <location>
        <begin position="14"/>
        <end position="68"/>
    </location>
</feature>
<dbReference type="Pfam" id="PF01381">
    <property type="entry name" value="HTH_3"/>
    <property type="match status" value="1"/>
</dbReference>